<dbReference type="AlphaFoldDB" id="A0A4Y3IT93"/>
<name>A0A4Y3IT93_9VIBR</name>
<reference evidence="1 2" key="1">
    <citation type="submission" date="2019-06" db="EMBL/GenBank/DDBJ databases">
        <title>Whole genome shotgun sequence of Vibrio comitans NBRC 102076.</title>
        <authorList>
            <person name="Hosoyama A."/>
            <person name="Uohara A."/>
            <person name="Ohji S."/>
            <person name="Ichikawa N."/>
        </authorList>
    </citation>
    <scope>NUCLEOTIDE SEQUENCE [LARGE SCALE GENOMIC DNA]</scope>
    <source>
        <strain evidence="1 2">NBRC 102076</strain>
    </source>
</reference>
<gene>
    <name evidence="1" type="ORF">VCO01S_34780</name>
</gene>
<dbReference type="RefSeq" id="WP_141272930.1">
    <property type="nucleotide sequence ID" value="NZ_BJLH01000018.1"/>
</dbReference>
<dbReference type="EMBL" id="BJLH01000018">
    <property type="protein sequence ID" value="GEA62285.1"/>
    <property type="molecule type" value="Genomic_DNA"/>
</dbReference>
<organism evidence="1 2">
    <name type="scientific">Vibrio comitans NBRC 102076</name>
    <dbReference type="NCBI Taxonomy" id="1219078"/>
    <lineage>
        <taxon>Bacteria</taxon>
        <taxon>Pseudomonadati</taxon>
        <taxon>Pseudomonadota</taxon>
        <taxon>Gammaproteobacteria</taxon>
        <taxon>Vibrionales</taxon>
        <taxon>Vibrionaceae</taxon>
        <taxon>Vibrio</taxon>
    </lineage>
</organism>
<protein>
    <submittedName>
        <fullName evidence="1">Uncharacterized protein</fullName>
    </submittedName>
</protein>
<evidence type="ECO:0000313" key="1">
    <source>
        <dbReference type="EMBL" id="GEA62285.1"/>
    </source>
</evidence>
<sequence length="247" mass="28342">MKPMLIQQKRTRYLLLIASCLIVIFTKIASATVDVVLPENDHGNRWEGDVNYTVSSSFRVIACHIGVVPNFSPNDELNVMFYVPDEALETHVTARQFKRSTQRYGMLAKQTNWGNGWQAFNHWKVSDVLAPKSITNQTLGILVYQDDGNCLPAEVGVNENRRISNTITYYFHTPIDIIEINWTLLSGDKEIDTGLIKDIWGPYIFSISFELPKEHQLQEFKLIAAIEWPDGNNIYTYPFVLPQRTMQ</sequence>
<keyword evidence="2" id="KW-1185">Reference proteome</keyword>
<proteinExistence type="predicted"/>
<dbReference type="Proteomes" id="UP000318242">
    <property type="component" value="Unassembled WGS sequence"/>
</dbReference>
<accession>A0A4Y3IT93</accession>
<comment type="caution">
    <text evidence="1">The sequence shown here is derived from an EMBL/GenBank/DDBJ whole genome shotgun (WGS) entry which is preliminary data.</text>
</comment>
<evidence type="ECO:0000313" key="2">
    <source>
        <dbReference type="Proteomes" id="UP000318242"/>
    </source>
</evidence>